<dbReference type="Pfam" id="PF00005">
    <property type="entry name" value="ABC_tran"/>
    <property type="match status" value="1"/>
</dbReference>
<dbReference type="CDD" id="cd03262">
    <property type="entry name" value="ABC_HisP_GlnQ"/>
    <property type="match status" value="1"/>
</dbReference>
<dbReference type="SMART" id="SM00382">
    <property type="entry name" value="AAA"/>
    <property type="match status" value="1"/>
</dbReference>
<dbReference type="FunFam" id="3.40.50.300:FF:000020">
    <property type="entry name" value="Amino acid ABC transporter ATP-binding component"/>
    <property type="match status" value="1"/>
</dbReference>
<dbReference type="AlphaFoldDB" id="A0A136Q6U0"/>
<organism evidence="6 7">
    <name type="scientific">Christensenella minuta</name>
    <dbReference type="NCBI Taxonomy" id="626937"/>
    <lineage>
        <taxon>Bacteria</taxon>
        <taxon>Bacillati</taxon>
        <taxon>Bacillota</taxon>
        <taxon>Clostridia</taxon>
        <taxon>Christensenellales</taxon>
        <taxon>Christensenellaceae</taxon>
        <taxon>Christensenella</taxon>
    </lineage>
</organism>
<dbReference type="STRING" id="626937.HMPREF3293_00801"/>
<dbReference type="InterPro" id="IPR017871">
    <property type="entry name" value="ABC_transporter-like_CS"/>
</dbReference>
<protein>
    <submittedName>
        <fullName evidence="6">Glutamine ABC transporter, ATP-binding protein GlnQ</fullName>
    </submittedName>
</protein>
<evidence type="ECO:0000256" key="1">
    <source>
        <dbReference type="ARBA" id="ARBA00005417"/>
    </source>
</evidence>
<name>A0A136Q6U0_9FIRM</name>
<dbReference type="GO" id="GO:0015424">
    <property type="term" value="F:ABC-type amino acid transporter activity"/>
    <property type="evidence" value="ECO:0007669"/>
    <property type="project" value="InterPro"/>
</dbReference>
<comment type="caution">
    <text evidence="6">The sequence shown here is derived from an EMBL/GenBank/DDBJ whole genome shotgun (WGS) entry which is preliminary data.</text>
</comment>
<dbReference type="Gene3D" id="3.40.50.300">
    <property type="entry name" value="P-loop containing nucleotide triphosphate hydrolases"/>
    <property type="match status" value="1"/>
</dbReference>
<keyword evidence="2" id="KW-0813">Transport</keyword>
<gene>
    <name evidence="6" type="ORF">HMPREF3293_00801</name>
</gene>
<dbReference type="EMBL" id="LSZW01000046">
    <property type="protein sequence ID" value="KXK66395.1"/>
    <property type="molecule type" value="Genomic_DNA"/>
</dbReference>
<evidence type="ECO:0000256" key="4">
    <source>
        <dbReference type="ARBA" id="ARBA00022840"/>
    </source>
</evidence>
<sequence>MISIQNVSKQFGSMYALSHVSLEIETGEKIVIIGPSGSGKSTLIRCINGLERPTEGRIVVDGIDVTARKVDARKLYADVAMVFQDFNLYPHKTVLENVTIAPMRVQHVPREEAERSGAEYLQRVGLCDKVSEYPAKLSGGQKQRVAIARALNMHPRIILFDEPTSALDPEMIQEVLEVIKDLAKSNITMVIVTHEMGLAREAADRVVFMEAGQVVDTGTPRELFDEAKNPRIQAFLSKIL</sequence>
<keyword evidence="3" id="KW-0547">Nucleotide-binding</keyword>
<dbReference type="GO" id="GO:0016887">
    <property type="term" value="F:ATP hydrolysis activity"/>
    <property type="evidence" value="ECO:0007669"/>
    <property type="project" value="InterPro"/>
</dbReference>
<accession>A0A136Q6U0</accession>
<evidence type="ECO:0000259" key="5">
    <source>
        <dbReference type="PROSITE" id="PS50893"/>
    </source>
</evidence>
<dbReference type="KEGG" id="cmiu:B1H56_14205"/>
<comment type="similarity">
    <text evidence="1">Belongs to the ABC transporter superfamily.</text>
</comment>
<dbReference type="InterPro" id="IPR027417">
    <property type="entry name" value="P-loop_NTPase"/>
</dbReference>
<dbReference type="PROSITE" id="PS00211">
    <property type="entry name" value="ABC_TRANSPORTER_1"/>
    <property type="match status" value="1"/>
</dbReference>
<evidence type="ECO:0000256" key="2">
    <source>
        <dbReference type="ARBA" id="ARBA00022448"/>
    </source>
</evidence>
<evidence type="ECO:0000256" key="3">
    <source>
        <dbReference type="ARBA" id="ARBA00022741"/>
    </source>
</evidence>
<dbReference type="PROSITE" id="PS50893">
    <property type="entry name" value="ABC_TRANSPORTER_2"/>
    <property type="match status" value="1"/>
</dbReference>
<keyword evidence="4 6" id="KW-0067">ATP-binding</keyword>
<dbReference type="PANTHER" id="PTHR43166:SF4">
    <property type="entry name" value="PHOSPHONATES IMPORT ATP-BINDING PROTEIN PHNC"/>
    <property type="match status" value="1"/>
</dbReference>
<dbReference type="SUPFAM" id="SSF52540">
    <property type="entry name" value="P-loop containing nucleoside triphosphate hydrolases"/>
    <property type="match status" value="1"/>
</dbReference>
<dbReference type="InterPro" id="IPR003593">
    <property type="entry name" value="AAA+_ATPase"/>
</dbReference>
<dbReference type="InterPro" id="IPR030679">
    <property type="entry name" value="ABC_ATPase_HisP-typ"/>
</dbReference>
<reference evidence="6 7" key="1">
    <citation type="submission" date="2016-02" db="EMBL/GenBank/DDBJ databases">
        <authorList>
            <person name="Wen L."/>
            <person name="He K."/>
            <person name="Yang H."/>
        </authorList>
    </citation>
    <scope>NUCLEOTIDE SEQUENCE [LARGE SCALE GENOMIC DNA]</scope>
    <source>
        <strain evidence="6 7">DSM 22607</strain>
    </source>
</reference>
<dbReference type="GO" id="GO:0005524">
    <property type="term" value="F:ATP binding"/>
    <property type="evidence" value="ECO:0007669"/>
    <property type="project" value="UniProtKB-KW"/>
</dbReference>
<dbReference type="Proteomes" id="UP000070366">
    <property type="component" value="Unassembled WGS sequence"/>
</dbReference>
<evidence type="ECO:0000313" key="7">
    <source>
        <dbReference type="Proteomes" id="UP000070366"/>
    </source>
</evidence>
<keyword evidence="7" id="KW-1185">Reference proteome</keyword>
<dbReference type="RefSeq" id="WP_066523025.1">
    <property type="nucleotide sequence ID" value="NZ_CABMOF010000012.1"/>
</dbReference>
<proteinExistence type="inferred from homology"/>
<feature type="domain" description="ABC transporter" evidence="5">
    <location>
        <begin position="2"/>
        <end position="236"/>
    </location>
</feature>
<dbReference type="OrthoDB" id="9804199at2"/>
<dbReference type="InterPro" id="IPR003439">
    <property type="entry name" value="ABC_transporter-like_ATP-bd"/>
</dbReference>
<dbReference type="InterPro" id="IPR050086">
    <property type="entry name" value="MetN_ABC_transporter-like"/>
</dbReference>
<dbReference type="PANTHER" id="PTHR43166">
    <property type="entry name" value="AMINO ACID IMPORT ATP-BINDING PROTEIN"/>
    <property type="match status" value="1"/>
</dbReference>
<dbReference type="PIRSF" id="PIRSF039085">
    <property type="entry name" value="ABC_ATPase_HisP"/>
    <property type="match status" value="1"/>
</dbReference>
<evidence type="ECO:0000313" key="6">
    <source>
        <dbReference type="EMBL" id="KXK66395.1"/>
    </source>
</evidence>